<keyword evidence="2" id="KW-1185">Reference proteome</keyword>
<name>K0R5R9_THAOC</name>
<protein>
    <submittedName>
        <fullName evidence="1">Uncharacterized protein</fullName>
    </submittedName>
</protein>
<sequence>MCLAPATVGGCRPSYRALLPPPQYAACVSSSSATAPGGSCVGLWTSPQCAWCPSRRRRMNVACLFFATAPGGSSVGLSGRRRDCRCREFRLVLVFGVFTASPRESREREQRELRRSELAVWQSLAELDESFPGGYFSSHSDHGVEFGPHDTIRGPPRVAGAFLPTKGTL</sequence>
<organism evidence="1 2">
    <name type="scientific">Thalassiosira oceanica</name>
    <name type="common">Marine diatom</name>
    <dbReference type="NCBI Taxonomy" id="159749"/>
    <lineage>
        <taxon>Eukaryota</taxon>
        <taxon>Sar</taxon>
        <taxon>Stramenopiles</taxon>
        <taxon>Ochrophyta</taxon>
        <taxon>Bacillariophyta</taxon>
        <taxon>Coscinodiscophyceae</taxon>
        <taxon>Thalassiosirophycidae</taxon>
        <taxon>Thalassiosirales</taxon>
        <taxon>Thalassiosiraceae</taxon>
        <taxon>Thalassiosira</taxon>
    </lineage>
</organism>
<evidence type="ECO:0000313" key="1">
    <source>
        <dbReference type="EMBL" id="EJK43956.1"/>
    </source>
</evidence>
<dbReference type="EMBL" id="AGNL01050386">
    <property type="protein sequence ID" value="EJK43956.1"/>
    <property type="molecule type" value="Genomic_DNA"/>
</dbReference>
<proteinExistence type="predicted"/>
<accession>K0R5R9</accession>
<dbReference type="Proteomes" id="UP000266841">
    <property type="component" value="Unassembled WGS sequence"/>
</dbReference>
<gene>
    <name evidence="1" type="ORF">THAOC_37551</name>
</gene>
<dbReference type="AlphaFoldDB" id="K0R5R9"/>
<reference evidence="1 2" key="1">
    <citation type="journal article" date="2012" name="Genome Biol.">
        <title>Genome and low-iron response of an oceanic diatom adapted to chronic iron limitation.</title>
        <authorList>
            <person name="Lommer M."/>
            <person name="Specht M."/>
            <person name="Roy A.S."/>
            <person name="Kraemer L."/>
            <person name="Andreson R."/>
            <person name="Gutowska M.A."/>
            <person name="Wolf J."/>
            <person name="Bergner S.V."/>
            <person name="Schilhabel M.B."/>
            <person name="Klostermeier U.C."/>
            <person name="Beiko R.G."/>
            <person name="Rosenstiel P."/>
            <person name="Hippler M."/>
            <person name="Laroche J."/>
        </authorList>
    </citation>
    <scope>NUCLEOTIDE SEQUENCE [LARGE SCALE GENOMIC DNA]</scope>
    <source>
        <strain evidence="1 2">CCMP1005</strain>
    </source>
</reference>
<evidence type="ECO:0000313" key="2">
    <source>
        <dbReference type="Proteomes" id="UP000266841"/>
    </source>
</evidence>
<comment type="caution">
    <text evidence="1">The sequence shown here is derived from an EMBL/GenBank/DDBJ whole genome shotgun (WGS) entry which is preliminary data.</text>
</comment>